<sequence length="130" mass="14002">MDLEPSSPHTRPSPCPAPNLRTSSRTRSPHPSALSPRPAHQHPCPAPLLCILTRARLAAYTPNLRLPYTAPYPPITELAIITPSNACNLPCTQPTPPPFSCTRRAYNSLRPPLCAAPLLQPDPAPHVAAN</sequence>
<accession>A0AAV5K388</accession>
<feature type="region of interest" description="Disordered" evidence="1">
    <location>
        <begin position="1"/>
        <end position="43"/>
    </location>
</feature>
<name>A0AAV5K388_9ROSI</name>
<evidence type="ECO:0000256" key="1">
    <source>
        <dbReference type="SAM" id="MobiDB-lite"/>
    </source>
</evidence>
<evidence type="ECO:0000313" key="3">
    <source>
        <dbReference type="Proteomes" id="UP001054252"/>
    </source>
</evidence>
<protein>
    <submittedName>
        <fullName evidence="2">Uncharacterized protein</fullName>
    </submittedName>
</protein>
<reference evidence="2 3" key="1">
    <citation type="journal article" date="2021" name="Commun. Biol.">
        <title>The genome of Shorea leprosula (Dipterocarpaceae) highlights the ecological relevance of drought in aseasonal tropical rainforests.</title>
        <authorList>
            <person name="Ng K.K.S."/>
            <person name="Kobayashi M.J."/>
            <person name="Fawcett J.A."/>
            <person name="Hatakeyama M."/>
            <person name="Paape T."/>
            <person name="Ng C.H."/>
            <person name="Ang C.C."/>
            <person name="Tnah L.H."/>
            <person name="Lee C.T."/>
            <person name="Nishiyama T."/>
            <person name="Sese J."/>
            <person name="O'Brien M.J."/>
            <person name="Copetti D."/>
            <person name="Mohd Noor M.I."/>
            <person name="Ong R.C."/>
            <person name="Putra M."/>
            <person name="Sireger I.Z."/>
            <person name="Indrioko S."/>
            <person name="Kosugi Y."/>
            <person name="Izuno A."/>
            <person name="Isagi Y."/>
            <person name="Lee S.L."/>
            <person name="Shimizu K.K."/>
        </authorList>
    </citation>
    <scope>NUCLEOTIDE SEQUENCE [LARGE SCALE GENOMIC DNA]</scope>
    <source>
        <strain evidence="2">214</strain>
    </source>
</reference>
<keyword evidence="3" id="KW-1185">Reference proteome</keyword>
<comment type="caution">
    <text evidence="2">The sequence shown here is derived from an EMBL/GenBank/DDBJ whole genome shotgun (WGS) entry which is preliminary data.</text>
</comment>
<organism evidence="2 3">
    <name type="scientific">Rubroshorea leprosula</name>
    <dbReference type="NCBI Taxonomy" id="152421"/>
    <lineage>
        <taxon>Eukaryota</taxon>
        <taxon>Viridiplantae</taxon>
        <taxon>Streptophyta</taxon>
        <taxon>Embryophyta</taxon>
        <taxon>Tracheophyta</taxon>
        <taxon>Spermatophyta</taxon>
        <taxon>Magnoliopsida</taxon>
        <taxon>eudicotyledons</taxon>
        <taxon>Gunneridae</taxon>
        <taxon>Pentapetalae</taxon>
        <taxon>rosids</taxon>
        <taxon>malvids</taxon>
        <taxon>Malvales</taxon>
        <taxon>Dipterocarpaceae</taxon>
        <taxon>Rubroshorea</taxon>
    </lineage>
</organism>
<evidence type="ECO:0000313" key="2">
    <source>
        <dbReference type="EMBL" id="GKV19341.1"/>
    </source>
</evidence>
<dbReference type="Proteomes" id="UP001054252">
    <property type="component" value="Unassembled WGS sequence"/>
</dbReference>
<gene>
    <name evidence="2" type="ORF">SLEP1_g29619</name>
</gene>
<proteinExistence type="predicted"/>
<dbReference type="AlphaFoldDB" id="A0AAV5K388"/>
<dbReference type="EMBL" id="BPVZ01000052">
    <property type="protein sequence ID" value="GKV19341.1"/>
    <property type="molecule type" value="Genomic_DNA"/>
</dbReference>